<dbReference type="PANTHER" id="PTHR19375">
    <property type="entry name" value="HEAT SHOCK PROTEIN 70KDA"/>
    <property type="match status" value="1"/>
</dbReference>
<gene>
    <name evidence="4" type="ORF">WR25_04573</name>
</gene>
<keyword evidence="5" id="KW-1185">Reference proteome</keyword>
<dbReference type="AlphaFoldDB" id="A0A2A2L7V2"/>
<evidence type="ECO:0000256" key="1">
    <source>
        <dbReference type="ARBA" id="ARBA00007381"/>
    </source>
</evidence>
<dbReference type="Pfam" id="PF00012">
    <property type="entry name" value="HSP70"/>
    <property type="match status" value="1"/>
</dbReference>
<dbReference type="PROSITE" id="PS00297">
    <property type="entry name" value="HSP70_1"/>
    <property type="match status" value="1"/>
</dbReference>
<dbReference type="FunFam" id="3.90.640.10:FF:000003">
    <property type="entry name" value="Molecular chaperone DnaK"/>
    <property type="match status" value="1"/>
</dbReference>
<dbReference type="InterPro" id="IPR018181">
    <property type="entry name" value="Heat_shock_70_CS"/>
</dbReference>
<name>A0A2A2L7V2_9BILA</name>
<evidence type="ECO:0000313" key="4">
    <source>
        <dbReference type="EMBL" id="PAV82356.1"/>
    </source>
</evidence>
<evidence type="ECO:0000256" key="3">
    <source>
        <dbReference type="ARBA" id="ARBA00022840"/>
    </source>
</evidence>
<dbReference type="OrthoDB" id="5858940at2759"/>
<keyword evidence="3" id="KW-0067">ATP-binding</keyword>
<dbReference type="InterPro" id="IPR043129">
    <property type="entry name" value="ATPase_NBD"/>
</dbReference>
<dbReference type="Proteomes" id="UP000218231">
    <property type="component" value="Unassembled WGS sequence"/>
</dbReference>
<dbReference type="GO" id="GO:0005524">
    <property type="term" value="F:ATP binding"/>
    <property type="evidence" value="ECO:0007669"/>
    <property type="project" value="UniProtKB-KW"/>
</dbReference>
<evidence type="ECO:0000256" key="2">
    <source>
        <dbReference type="ARBA" id="ARBA00022741"/>
    </source>
</evidence>
<dbReference type="Gene3D" id="3.90.640.10">
    <property type="entry name" value="Actin, Chain A, domain 4"/>
    <property type="match status" value="1"/>
</dbReference>
<dbReference type="PRINTS" id="PR00301">
    <property type="entry name" value="HEATSHOCK70"/>
</dbReference>
<organism evidence="4 5">
    <name type="scientific">Diploscapter pachys</name>
    <dbReference type="NCBI Taxonomy" id="2018661"/>
    <lineage>
        <taxon>Eukaryota</taxon>
        <taxon>Metazoa</taxon>
        <taxon>Ecdysozoa</taxon>
        <taxon>Nematoda</taxon>
        <taxon>Chromadorea</taxon>
        <taxon>Rhabditida</taxon>
        <taxon>Rhabditina</taxon>
        <taxon>Rhabditomorpha</taxon>
        <taxon>Rhabditoidea</taxon>
        <taxon>Rhabditidae</taxon>
        <taxon>Diploscapter</taxon>
    </lineage>
</organism>
<dbReference type="GO" id="GO:0140662">
    <property type="term" value="F:ATP-dependent protein folding chaperone"/>
    <property type="evidence" value="ECO:0007669"/>
    <property type="project" value="InterPro"/>
</dbReference>
<dbReference type="Gene3D" id="3.30.30.30">
    <property type="match status" value="1"/>
</dbReference>
<sequence>MVYIGIDLGTTYSCVSVIEDGKPVAIINEDGKPTMSSVVAYCEPEILVGNPALMCNTDVTNILYDSKRLLGWKFLHDLSNAENRQLWTFSVDTRNSKTGYVLNKGTAEEKFLTPEEVSAEILKKLKATAEKHLSTKVTGAVVTVPALFNSDQIAATKRAVELAGLELKYLLEEPTSAAIAYNHKKKFENSKLLIFDFGGGTLDISIAEIKDKNLEVKAVGGDTQLGGQDFDGKIMNYSIDEFAKSSSNYDIVNKPKLIKRLRTACKEGKEALSFNLSSYDIHIDINDELDLNVAMTSNKLNELCNELYSKAMHQVDNVLNTAQLKASQIDHVILVGGMTRIPFLQQKLAEKFGKDKLKFDINPDEAIAHGAAIIADALEKGIAMPLINNTMNELARNINNLQIGGDKSSSNNSHKILFYCSDPPEWRRWASVAYFKDKLYYLGGYDRKTRKDTNRANVRRSNESP</sequence>
<dbReference type="PROSITE" id="PS01036">
    <property type="entry name" value="HSP70_3"/>
    <property type="match status" value="1"/>
</dbReference>
<keyword evidence="2" id="KW-0547">Nucleotide-binding</keyword>
<proteinExistence type="inferred from homology"/>
<dbReference type="STRING" id="2018661.A0A2A2L7V2"/>
<accession>A0A2A2L7V2</accession>
<comment type="similarity">
    <text evidence="1">Belongs to the heat shock protein 70 family.</text>
</comment>
<dbReference type="GO" id="GO:0006950">
    <property type="term" value="P:response to stress"/>
    <property type="evidence" value="ECO:0007669"/>
    <property type="project" value="UniProtKB-ARBA"/>
</dbReference>
<comment type="caution">
    <text evidence="4">The sequence shown here is derived from an EMBL/GenBank/DDBJ whole genome shotgun (WGS) entry which is preliminary data.</text>
</comment>
<protein>
    <submittedName>
        <fullName evidence="4">Uncharacterized protein</fullName>
    </submittedName>
</protein>
<evidence type="ECO:0000313" key="5">
    <source>
        <dbReference type="Proteomes" id="UP000218231"/>
    </source>
</evidence>
<dbReference type="InterPro" id="IPR013126">
    <property type="entry name" value="Hsp_70_fam"/>
</dbReference>
<dbReference type="EMBL" id="LIAE01007063">
    <property type="protein sequence ID" value="PAV82356.1"/>
    <property type="molecule type" value="Genomic_DNA"/>
</dbReference>
<reference evidence="4 5" key="1">
    <citation type="journal article" date="2017" name="Curr. Biol.">
        <title>Genome architecture and evolution of a unichromosomal asexual nematode.</title>
        <authorList>
            <person name="Fradin H."/>
            <person name="Zegar C."/>
            <person name="Gutwein M."/>
            <person name="Lucas J."/>
            <person name="Kovtun M."/>
            <person name="Corcoran D."/>
            <person name="Baugh L.R."/>
            <person name="Kiontke K."/>
            <person name="Gunsalus K."/>
            <person name="Fitch D.H."/>
            <person name="Piano F."/>
        </authorList>
    </citation>
    <scope>NUCLEOTIDE SEQUENCE [LARGE SCALE GENOMIC DNA]</scope>
    <source>
        <strain evidence="4">PF1309</strain>
    </source>
</reference>
<dbReference type="Gene3D" id="3.30.420.40">
    <property type="match status" value="2"/>
</dbReference>
<dbReference type="SUPFAM" id="SSF53067">
    <property type="entry name" value="Actin-like ATPase domain"/>
    <property type="match status" value="2"/>
</dbReference>